<evidence type="ECO:0000313" key="1">
    <source>
        <dbReference type="EMBL" id="MBC8528674.1"/>
    </source>
</evidence>
<dbReference type="InterPro" id="IPR015231">
    <property type="entry name" value="DUF1934"/>
</dbReference>
<proteinExistence type="predicted"/>
<sequence>MQRPVLIKIVGTQTEPGGQEQVLELTTLGTYSCEEGIHQLEYEENDAQEGQPVISSQMKMIFNASQVRLSKKGAAEGVMVFEEGKKFVSMHETPLGPIEMGMLPLQVKSRVEQDCGEVELLYQMDMEQQIISLNRLKVSFSPRGQAPCS</sequence>
<dbReference type="SUPFAM" id="SSF50814">
    <property type="entry name" value="Lipocalins"/>
    <property type="match status" value="1"/>
</dbReference>
<gene>
    <name evidence="1" type="ORF">H8699_04380</name>
</gene>
<dbReference type="EMBL" id="JACRSO010000001">
    <property type="protein sequence ID" value="MBC8528674.1"/>
    <property type="molecule type" value="Genomic_DNA"/>
</dbReference>
<dbReference type="AlphaFoldDB" id="A0A926D0E0"/>
<dbReference type="Gene3D" id="2.40.128.20">
    <property type="match status" value="1"/>
</dbReference>
<protein>
    <submittedName>
        <fullName evidence="1">DUF1934 domain-containing protein</fullName>
    </submittedName>
</protein>
<keyword evidence="2" id="KW-1185">Reference proteome</keyword>
<dbReference type="InterPro" id="IPR012674">
    <property type="entry name" value="Calycin"/>
</dbReference>
<dbReference type="Proteomes" id="UP000654279">
    <property type="component" value="Unassembled WGS sequence"/>
</dbReference>
<evidence type="ECO:0000313" key="2">
    <source>
        <dbReference type="Proteomes" id="UP000654279"/>
    </source>
</evidence>
<organism evidence="1 2">
    <name type="scientific">Luoshenia tenuis</name>
    <dbReference type="NCBI Taxonomy" id="2763654"/>
    <lineage>
        <taxon>Bacteria</taxon>
        <taxon>Bacillati</taxon>
        <taxon>Bacillota</taxon>
        <taxon>Clostridia</taxon>
        <taxon>Christensenellales</taxon>
        <taxon>Christensenellaceae</taxon>
        <taxon>Luoshenia</taxon>
    </lineage>
</organism>
<name>A0A926D0E0_9FIRM</name>
<reference evidence="1" key="1">
    <citation type="submission" date="2020-08" db="EMBL/GenBank/DDBJ databases">
        <title>Genome public.</title>
        <authorList>
            <person name="Liu C."/>
            <person name="Sun Q."/>
        </authorList>
    </citation>
    <scope>NUCLEOTIDE SEQUENCE</scope>
    <source>
        <strain evidence="1">NSJ-44</strain>
    </source>
</reference>
<dbReference type="Pfam" id="PF09148">
    <property type="entry name" value="DUF1934"/>
    <property type="match status" value="1"/>
</dbReference>
<accession>A0A926D0E0</accession>
<dbReference type="RefSeq" id="WP_249284651.1">
    <property type="nucleotide sequence ID" value="NZ_JACRSO010000001.1"/>
</dbReference>
<comment type="caution">
    <text evidence="1">The sequence shown here is derived from an EMBL/GenBank/DDBJ whole genome shotgun (WGS) entry which is preliminary data.</text>
</comment>